<dbReference type="Gene3D" id="1.20.1250.20">
    <property type="entry name" value="MFS general substrate transporter like domains"/>
    <property type="match status" value="2"/>
</dbReference>
<name>A0A3B1CIY8_9ZZZZ</name>
<dbReference type="SUPFAM" id="SSF103473">
    <property type="entry name" value="MFS general substrate transporter"/>
    <property type="match status" value="1"/>
</dbReference>
<feature type="transmembrane region" description="Helical" evidence="1">
    <location>
        <begin position="21"/>
        <end position="40"/>
    </location>
</feature>
<organism evidence="3">
    <name type="scientific">hydrothermal vent metagenome</name>
    <dbReference type="NCBI Taxonomy" id="652676"/>
    <lineage>
        <taxon>unclassified sequences</taxon>
        <taxon>metagenomes</taxon>
        <taxon>ecological metagenomes</taxon>
    </lineage>
</organism>
<dbReference type="GO" id="GO:0005886">
    <property type="term" value="C:plasma membrane"/>
    <property type="evidence" value="ECO:0007669"/>
    <property type="project" value="TreeGrafter"/>
</dbReference>
<dbReference type="PROSITE" id="PS50850">
    <property type="entry name" value="MFS"/>
    <property type="match status" value="1"/>
</dbReference>
<dbReference type="PANTHER" id="PTHR43129">
    <property type="entry name" value="FOSMIDOMYCIN RESISTANCE PROTEIN"/>
    <property type="match status" value="1"/>
</dbReference>
<evidence type="ECO:0000313" key="3">
    <source>
        <dbReference type="EMBL" id="VAX22620.1"/>
    </source>
</evidence>
<accession>A0A3B1CIY8</accession>
<feature type="transmembrane region" description="Helical" evidence="1">
    <location>
        <begin position="52"/>
        <end position="72"/>
    </location>
</feature>
<feature type="domain" description="Major facilitator superfamily (MFS) profile" evidence="2">
    <location>
        <begin position="15"/>
        <end position="406"/>
    </location>
</feature>
<feature type="transmembrane region" description="Helical" evidence="1">
    <location>
        <begin position="210"/>
        <end position="229"/>
    </location>
</feature>
<feature type="transmembrane region" description="Helical" evidence="1">
    <location>
        <begin position="105"/>
        <end position="128"/>
    </location>
</feature>
<evidence type="ECO:0000256" key="1">
    <source>
        <dbReference type="SAM" id="Phobius"/>
    </source>
</evidence>
<gene>
    <name evidence="3" type="ORF">MNBD_NITROSPINAE03-1468</name>
</gene>
<feature type="transmembrane region" description="Helical" evidence="1">
    <location>
        <begin position="352"/>
        <end position="372"/>
    </location>
</feature>
<keyword evidence="1" id="KW-0472">Membrane</keyword>
<keyword evidence="1" id="KW-1133">Transmembrane helix</keyword>
<dbReference type="PANTHER" id="PTHR43129:SF1">
    <property type="entry name" value="FOSMIDOMYCIN RESISTANCE PROTEIN"/>
    <property type="match status" value="1"/>
</dbReference>
<dbReference type="InterPro" id="IPR036259">
    <property type="entry name" value="MFS_trans_sf"/>
</dbReference>
<dbReference type="AlphaFoldDB" id="A0A3B1CIY8"/>
<dbReference type="InterPro" id="IPR020846">
    <property type="entry name" value="MFS_dom"/>
</dbReference>
<reference evidence="3" key="1">
    <citation type="submission" date="2018-06" db="EMBL/GenBank/DDBJ databases">
        <authorList>
            <person name="Zhirakovskaya E."/>
        </authorList>
    </citation>
    <scope>NUCLEOTIDE SEQUENCE</scope>
</reference>
<feature type="transmembrane region" description="Helical" evidence="1">
    <location>
        <begin position="167"/>
        <end position="189"/>
    </location>
</feature>
<feature type="transmembrane region" description="Helical" evidence="1">
    <location>
        <begin position="140"/>
        <end position="161"/>
    </location>
</feature>
<sequence length="421" mass="45297">MNSTANRMSAREKRVIAVSSAAHFLTHLYILIFPAIVMPMSREMGLAISDVFPIGFMMYLLYGALALPAGYLSDRWSKIAMLKVCVFGMSFSAFAASYSSSVSGFTLSLAMLGLFCGLYHPAGLGLIASETGKQGAAHGINGIFGNIGIAAAPLSSGIILLTLNWRWAYWIAGLVGLAILALIFSLTANQKLDNNPHLERSLNKNRDGRLKYFAVLCACIVNAGLIYRANLTALPSYFEIRASSALETITGFTGSGAVDATSGASAILVSSLFIFSIAGQYAGGWVADNFDLRKAYFLFHLASVPFILGMALSFEIPLYVTAAGMVFFNLGMLPIENSLLSKFIPERWVSTGYGIKFTLTFGIGSFALYQVAFLEKLGGLQSVYVALTAQALLLASIAAFLIYFSRSIGRITNTREDIGDF</sequence>
<dbReference type="EMBL" id="UOGB01000246">
    <property type="protein sequence ID" value="VAX22620.1"/>
    <property type="molecule type" value="Genomic_DNA"/>
</dbReference>
<keyword evidence="1" id="KW-0812">Transmembrane</keyword>
<feature type="transmembrane region" description="Helical" evidence="1">
    <location>
        <begin position="318"/>
        <end position="340"/>
    </location>
</feature>
<dbReference type="InterPro" id="IPR011701">
    <property type="entry name" value="MFS"/>
</dbReference>
<feature type="transmembrane region" description="Helical" evidence="1">
    <location>
        <begin position="295"/>
        <end position="312"/>
    </location>
</feature>
<evidence type="ECO:0000259" key="2">
    <source>
        <dbReference type="PROSITE" id="PS50850"/>
    </source>
</evidence>
<feature type="transmembrane region" description="Helical" evidence="1">
    <location>
        <begin position="79"/>
        <end position="99"/>
    </location>
</feature>
<feature type="transmembrane region" description="Helical" evidence="1">
    <location>
        <begin position="263"/>
        <end position="283"/>
    </location>
</feature>
<proteinExistence type="predicted"/>
<dbReference type="Pfam" id="PF07690">
    <property type="entry name" value="MFS_1"/>
    <property type="match status" value="1"/>
</dbReference>
<feature type="transmembrane region" description="Helical" evidence="1">
    <location>
        <begin position="384"/>
        <end position="405"/>
    </location>
</feature>
<dbReference type="GO" id="GO:0022857">
    <property type="term" value="F:transmembrane transporter activity"/>
    <property type="evidence" value="ECO:0007669"/>
    <property type="project" value="InterPro"/>
</dbReference>
<protein>
    <recommendedName>
        <fullName evidence="2">Major facilitator superfamily (MFS) profile domain-containing protein</fullName>
    </recommendedName>
</protein>